<name>A0ABY4X690_9SPHN</name>
<dbReference type="EMBL" id="CP084930">
    <property type="protein sequence ID" value="USI72415.1"/>
    <property type="molecule type" value="Genomic_DNA"/>
</dbReference>
<evidence type="ECO:0000313" key="4">
    <source>
        <dbReference type="Proteomes" id="UP001056937"/>
    </source>
</evidence>
<dbReference type="RefSeq" id="WP_252166224.1">
    <property type="nucleotide sequence ID" value="NZ_CP084930.1"/>
</dbReference>
<feature type="compositionally biased region" description="Basic and acidic residues" evidence="1">
    <location>
        <begin position="46"/>
        <end position="73"/>
    </location>
</feature>
<gene>
    <name evidence="3" type="ORF">LHA26_14115</name>
</gene>
<protein>
    <recommendedName>
        <fullName evidence="5">Lipoprotein</fullName>
    </recommendedName>
</protein>
<feature type="signal peptide" evidence="2">
    <location>
        <begin position="1"/>
        <end position="21"/>
    </location>
</feature>
<evidence type="ECO:0000256" key="2">
    <source>
        <dbReference type="SAM" id="SignalP"/>
    </source>
</evidence>
<dbReference type="Proteomes" id="UP001056937">
    <property type="component" value="Chromosome 1"/>
</dbReference>
<feature type="region of interest" description="Disordered" evidence="1">
    <location>
        <begin position="41"/>
        <end position="73"/>
    </location>
</feature>
<keyword evidence="4" id="KW-1185">Reference proteome</keyword>
<proteinExistence type="predicted"/>
<organism evidence="3 4">
    <name type="scientific">Sphingomonas morindae</name>
    <dbReference type="NCBI Taxonomy" id="1541170"/>
    <lineage>
        <taxon>Bacteria</taxon>
        <taxon>Pseudomonadati</taxon>
        <taxon>Pseudomonadota</taxon>
        <taxon>Alphaproteobacteria</taxon>
        <taxon>Sphingomonadales</taxon>
        <taxon>Sphingomonadaceae</taxon>
        <taxon>Sphingomonas</taxon>
    </lineage>
</organism>
<feature type="chain" id="PRO_5047154545" description="Lipoprotein" evidence="2">
    <location>
        <begin position="22"/>
        <end position="73"/>
    </location>
</feature>
<dbReference type="PROSITE" id="PS51257">
    <property type="entry name" value="PROKAR_LIPOPROTEIN"/>
    <property type="match status" value="1"/>
</dbReference>
<reference evidence="3" key="1">
    <citation type="journal article" date="2022" name="Toxins">
        <title>Genomic Analysis of Sphingopyxis sp. USTB-05 for Biodegrading Cyanobacterial Hepatotoxins.</title>
        <authorList>
            <person name="Liu C."/>
            <person name="Xu Q."/>
            <person name="Zhao Z."/>
            <person name="Zhang H."/>
            <person name="Liu X."/>
            <person name="Yin C."/>
            <person name="Liu Y."/>
            <person name="Yan H."/>
        </authorList>
    </citation>
    <scope>NUCLEOTIDE SEQUENCE</scope>
    <source>
        <strain evidence="3">NBD5</strain>
    </source>
</reference>
<evidence type="ECO:0008006" key="5">
    <source>
        <dbReference type="Google" id="ProtNLM"/>
    </source>
</evidence>
<evidence type="ECO:0000256" key="1">
    <source>
        <dbReference type="SAM" id="MobiDB-lite"/>
    </source>
</evidence>
<keyword evidence="2" id="KW-0732">Signal</keyword>
<sequence length="73" mass="8147">MRFCVTIVTVAVLLSGCVAKTAYHVATLPVRAGAKVVDWTTTSQSEADRNRGRKMRKEEAREKREARRRAEAG</sequence>
<accession>A0ABY4X690</accession>
<evidence type="ECO:0000313" key="3">
    <source>
        <dbReference type="EMBL" id="USI72415.1"/>
    </source>
</evidence>